<proteinExistence type="predicted"/>
<reference evidence="1" key="2">
    <citation type="journal article" date="2015" name="Data Brief">
        <title>Shoot transcriptome of the giant reed, Arundo donax.</title>
        <authorList>
            <person name="Barrero R.A."/>
            <person name="Guerrero F.D."/>
            <person name="Moolhuijzen P."/>
            <person name="Goolsby J.A."/>
            <person name="Tidwell J."/>
            <person name="Bellgard S.E."/>
            <person name="Bellgard M.I."/>
        </authorList>
    </citation>
    <scope>NUCLEOTIDE SEQUENCE</scope>
    <source>
        <tissue evidence="1">Shoot tissue taken approximately 20 cm above the soil surface</tissue>
    </source>
</reference>
<dbReference type="AlphaFoldDB" id="A0A0A9FUH3"/>
<organism evidence="1">
    <name type="scientific">Arundo donax</name>
    <name type="common">Giant reed</name>
    <name type="synonym">Donax arundinaceus</name>
    <dbReference type="NCBI Taxonomy" id="35708"/>
    <lineage>
        <taxon>Eukaryota</taxon>
        <taxon>Viridiplantae</taxon>
        <taxon>Streptophyta</taxon>
        <taxon>Embryophyta</taxon>
        <taxon>Tracheophyta</taxon>
        <taxon>Spermatophyta</taxon>
        <taxon>Magnoliopsida</taxon>
        <taxon>Liliopsida</taxon>
        <taxon>Poales</taxon>
        <taxon>Poaceae</taxon>
        <taxon>PACMAD clade</taxon>
        <taxon>Arundinoideae</taxon>
        <taxon>Arundineae</taxon>
        <taxon>Arundo</taxon>
    </lineage>
</organism>
<accession>A0A0A9FUH3</accession>
<sequence length="105" mass="11474">MVLPLGSTAGCWIPHAQSVVDYDARSEIRTRSLPLGILHPAAISFIRRRRGLGQRWRRPDLRYLSALNLHSPGSKVPCCAAPHGPCTAPLSEVSPDLLTNGFVSY</sequence>
<reference evidence="1" key="1">
    <citation type="submission" date="2014-09" db="EMBL/GenBank/DDBJ databases">
        <authorList>
            <person name="Magalhaes I.L.F."/>
            <person name="Oliveira U."/>
            <person name="Santos F.R."/>
            <person name="Vidigal T.H.D.A."/>
            <person name="Brescovit A.D."/>
            <person name="Santos A.J."/>
        </authorList>
    </citation>
    <scope>NUCLEOTIDE SEQUENCE</scope>
    <source>
        <tissue evidence="1">Shoot tissue taken approximately 20 cm above the soil surface</tissue>
    </source>
</reference>
<evidence type="ECO:0000313" key="1">
    <source>
        <dbReference type="EMBL" id="JAE14894.1"/>
    </source>
</evidence>
<name>A0A0A9FUH3_ARUDO</name>
<protein>
    <submittedName>
        <fullName evidence="1">Uncharacterized protein</fullName>
    </submittedName>
</protein>
<dbReference type="EMBL" id="GBRH01183002">
    <property type="protein sequence ID" value="JAE14894.1"/>
    <property type="molecule type" value="Transcribed_RNA"/>
</dbReference>